<dbReference type="InterPro" id="IPR009057">
    <property type="entry name" value="Homeodomain-like_sf"/>
</dbReference>
<evidence type="ECO:0000256" key="1">
    <source>
        <dbReference type="ARBA" id="ARBA00023015"/>
    </source>
</evidence>
<dbReference type="GO" id="GO:0043565">
    <property type="term" value="F:sequence-specific DNA binding"/>
    <property type="evidence" value="ECO:0007669"/>
    <property type="project" value="InterPro"/>
</dbReference>
<keyword evidence="4" id="KW-0812">Transmembrane</keyword>
<keyword evidence="3" id="KW-0804">Transcription</keyword>
<dbReference type="PROSITE" id="PS00041">
    <property type="entry name" value="HTH_ARAC_FAMILY_1"/>
    <property type="match status" value="1"/>
</dbReference>
<evidence type="ECO:0000313" key="6">
    <source>
        <dbReference type="EMBL" id="MDJ1499325.1"/>
    </source>
</evidence>
<name>A0AAE3QXL1_9BACT</name>
<evidence type="ECO:0000256" key="2">
    <source>
        <dbReference type="ARBA" id="ARBA00023125"/>
    </source>
</evidence>
<keyword evidence="2" id="KW-0238">DNA-binding</keyword>
<evidence type="ECO:0000256" key="3">
    <source>
        <dbReference type="ARBA" id="ARBA00023163"/>
    </source>
</evidence>
<organism evidence="6 7">
    <name type="scientific">Xanthocytophaga agilis</name>
    <dbReference type="NCBI Taxonomy" id="3048010"/>
    <lineage>
        <taxon>Bacteria</taxon>
        <taxon>Pseudomonadati</taxon>
        <taxon>Bacteroidota</taxon>
        <taxon>Cytophagia</taxon>
        <taxon>Cytophagales</taxon>
        <taxon>Rhodocytophagaceae</taxon>
        <taxon>Xanthocytophaga</taxon>
    </lineage>
</organism>
<sequence length="190" mass="22233">MVLLWFNEVFFKISIISAFTPLGYLLSTYFIVYFSLRQEEIFPYPPKDQVYINEIILESEQPVINKTQRLSSEKLEQLKIELHYRMQAEKLFLDSDLDLPDLASKMNITSHELSFVLNEGLGTNFYQFINTYRVEEAKTLLLSERHHHLNMLGIAYEAGFSSKTTFNTYFKKATGFSPSQYQATVKKQIQ</sequence>
<keyword evidence="4" id="KW-1133">Transmembrane helix</keyword>
<keyword evidence="4" id="KW-0472">Membrane</keyword>
<keyword evidence="1" id="KW-0805">Transcription regulation</keyword>
<dbReference type="AlphaFoldDB" id="A0AAE3QXL1"/>
<dbReference type="PROSITE" id="PS01124">
    <property type="entry name" value="HTH_ARAC_FAMILY_2"/>
    <property type="match status" value="1"/>
</dbReference>
<feature type="transmembrane region" description="Helical" evidence="4">
    <location>
        <begin position="13"/>
        <end position="36"/>
    </location>
</feature>
<dbReference type="PANTHER" id="PTHR43280:SF29">
    <property type="entry name" value="ARAC-FAMILY TRANSCRIPTIONAL REGULATOR"/>
    <property type="match status" value="1"/>
</dbReference>
<comment type="caution">
    <text evidence="6">The sequence shown here is derived from an EMBL/GenBank/DDBJ whole genome shotgun (WGS) entry which is preliminary data.</text>
</comment>
<dbReference type="RefSeq" id="WP_314508849.1">
    <property type="nucleotide sequence ID" value="NZ_JASJOU010000001.1"/>
</dbReference>
<accession>A0AAE3QXL1</accession>
<dbReference type="Pfam" id="PF12833">
    <property type="entry name" value="HTH_18"/>
    <property type="match status" value="1"/>
</dbReference>
<evidence type="ECO:0000256" key="4">
    <source>
        <dbReference type="SAM" id="Phobius"/>
    </source>
</evidence>
<proteinExistence type="predicted"/>
<dbReference type="InterPro" id="IPR018060">
    <property type="entry name" value="HTH_AraC"/>
</dbReference>
<dbReference type="Gene3D" id="1.10.10.60">
    <property type="entry name" value="Homeodomain-like"/>
    <property type="match status" value="2"/>
</dbReference>
<dbReference type="SUPFAM" id="SSF46689">
    <property type="entry name" value="Homeodomain-like"/>
    <property type="match status" value="1"/>
</dbReference>
<reference evidence="6" key="1">
    <citation type="submission" date="2023-05" db="EMBL/GenBank/DDBJ databases">
        <authorList>
            <person name="Zhang X."/>
        </authorList>
    </citation>
    <scope>NUCLEOTIDE SEQUENCE</scope>
    <source>
        <strain evidence="6">BD1B2-1</strain>
    </source>
</reference>
<dbReference type="PRINTS" id="PR00032">
    <property type="entry name" value="HTHARAC"/>
</dbReference>
<gene>
    <name evidence="6" type="ORF">QNI22_01640</name>
</gene>
<dbReference type="InterPro" id="IPR018062">
    <property type="entry name" value="HTH_AraC-typ_CS"/>
</dbReference>
<dbReference type="InterPro" id="IPR020449">
    <property type="entry name" value="Tscrpt_reg_AraC-type_HTH"/>
</dbReference>
<keyword evidence="7" id="KW-1185">Reference proteome</keyword>
<feature type="domain" description="HTH araC/xylS-type" evidence="5">
    <location>
        <begin position="76"/>
        <end position="184"/>
    </location>
</feature>
<dbReference type="PANTHER" id="PTHR43280">
    <property type="entry name" value="ARAC-FAMILY TRANSCRIPTIONAL REGULATOR"/>
    <property type="match status" value="1"/>
</dbReference>
<protein>
    <submittedName>
        <fullName evidence="6">Helix-turn-helix domain-containing protein</fullName>
    </submittedName>
</protein>
<evidence type="ECO:0000259" key="5">
    <source>
        <dbReference type="PROSITE" id="PS01124"/>
    </source>
</evidence>
<dbReference type="SMART" id="SM00342">
    <property type="entry name" value="HTH_ARAC"/>
    <property type="match status" value="1"/>
</dbReference>
<dbReference type="GO" id="GO:0003700">
    <property type="term" value="F:DNA-binding transcription factor activity"/>
    <property type="evidence" value="ECO:0007669"/>
    <property type="project" value="InterPro"/>
</dbReference>
<dbReference type="EMBL" id="JASJOU010000001">
    <property type="protein sequence ID" value="MDJ1499325.1"/>
    <property type="molecule type" value="Genomic_DNA"/>
</dbReference>
<dbReference type="Proteomes" id="UP001232063">
    <property type="component" value="Unassembled WGS sequence"/>
</dbReference>
<evidence type="ECO:0000313" key="7">
    <source>
        <dbReference type="Proteomes" id="UP001232063"/>
    </source>
</evidence>